<evidence type="ECO:0000313" key="2">
    <source>
        <dbReference type="Proteomes" id="UP000005629"/>
    </source>
</evidence>
<proteinExistence type="predicted"/>
<dbReference type="STRING" id="634497.HAH_1697"/>
<organism evidence="1 2">
    <name type="scientific">Haloarcula hispanica (strain ATCC 33960 / DSM 4426 / JCM 8911 / NBRC 102182 / NCIMB 2187 / VKM B-1755)</name>
    <dbReference type="NCBI Taxonomy" id="634497"/>
    <lineage>
        <taxon>Archaea</taxon>
        <taxon>Methanobacteriati</taxon>
        <taxon>Methanobacteriota</taxon>
        <taxon>Stenosarchaea group</taxon>
        <taxon>Halobacteria</taxon>
        <taxon>Halobacteriales</taxon>
        <taxon>Haloarculaceae</taxon>
        <taxon>Haloarcula</taxon>
    </lineage>
</organism>
<gene>
    <name evidence="1" type="ordered locus">HAH_1697</name>
</gene>
<dbReference type="KEGG" id="hhi:HAH_1697"/>
<evidence type="ECO:0000313" key="1">
    <source>
        <dbReference type="EMBL" id="AEM57300.1"/>
    </source>
</evidence>
<reference evidence="1 2" key="1">
    <citation type="journal article" date="2011" name="J. Bacteriol.">
        <title>Complete genome sequence of Haloarcula hispanica, a model haloarchaeon for studying genetics, metabolism, and virus-host interaction.</title>
        <authorList>
            <person name="Liu H."/>
            <person name="Wu Z."/>
            <person name="Li M."/>
            <person name="Zhang F."/>
            <person name="Zheng H."/>
            <person name="Han J."/>
            <person name="Liu J."/>
            <person name="Zhou J."/>
            <person name="Wang S."/>
            <person name="Xiang H."/>
        </authorList>
    </citation>
    <scope>NUCLEOTIDE SEQUENCE [LARGE SCALE GENOMIC DNA]</scope>
    <source>
        <strain evidence="2">ATCC 33960 / DSM 4426 / JCM 8911 / NBRC 102182 / NCIMB 2187 / VKM B-1755</strain>
    </source>
</reference>
<dbReference type="HOGENOM" id="CLU_2874955_0_0_2"/>
<dbReference type="Proteomes" id="UP000005629">
    <property type="component" value="Chromosome I"/>
</dbReference>
<accession>G0HT84</accession>
<protein>
    <submittedName>
        <fullName evidence="1">Uncharacterized protein</fullName>
    </submittedName>
</protein>
<name>G0HT84_HALHT</name>
<dbReference type="EMBL" id="CP002921">
    <property type="protein sequence ID" value="AEM57300.1"/>
    <property type="molecule type" value="Genomic_DNA"/>
</dbReference>
<sequence length="63" mass="7094">MGTAVLIFTFKPLTSGLFVLFDRFLTVHEHMVTAIRTTTFEEHSYAVLPTMLPPLEFIPTPAV</sequence>
<dbReference type="AlphaFoldDB" id="G0HT84"/>